<dbReference type="Proteomes" id="UP000199323">
    <property type="component" value="Unassembled WGS sequence"/>
</dbReference>
<dbReference type="STRING" id="380248.SAMN05216251_11596"/>
<accession>A0A1I2IZN4</accession>
<feature type="transmembrane region" description="Helical" evidence="1">
    <location>
        <begin position="70"/>
        <end position="89"/>
    </location>
</feature>
<evidence type="ECO:0000313" key="2">
    <source>
        <dbReference type="EMBL" id="SFF47178.1"/>
    </source>
</evidence>
<keyword evidence="3" id="KW-1185">Reference proteome</keyword>
<keyword evidence="1" id="KW-0812">Transmembrane</keyword>
<dbReference type="RefSeq" id="WP_143120626.1">
    <property type="nucleotide sequence ID" value="NZ_FONG01000015.1"/>
</dbReference>
<gene>
    <name evidence="2" type="ORF">SAMN05216251_11596</name>
</gene>
<sequence length="360" mass="36884">MNVPDRGEAADRHDLARILPAPGVPGMSPVRLQALEDSLMNEITRVPDTAATADPPRAARPARRIPRWSLAALPLAAAAVAAVAVASLGSGTGHGSDDFTAMSPVVEVRPATADGVAAFLGQAADAASRQQVPTAGPGQFVYVESEVGFSHQTEERTFDGPVRLDAVHKREVWLAQTPGRDGLIREGGDDIVLHGEGPADADPDTLASGPAVLTAAQVAALPTDPQALLKLIYARTAGQSPGKDAAAFSWIGDTVAENIVPPRVMSALWRAAALIPGVELVGDATDAAGRHGTAVAHVANGERTEYVFGSGSHLFLGERSYLVKTTSAGKAGTLTGTSAVLSRGVVDKKGEVPAGASTSS</sequence>
<evidence type="ECO:0000313" key="3">
    <source>
        <dbReference type="Proteomes" id="UP000199323"/>
    </source>
</evidence>
<protein>
    <recommendedName>
        <fullName evidence="4">CU044_5270 family protein</fullName>
    </recommendedName>
</protein>
<evidence type="ECO:0008006" key="4">
    <source>
        <dbReference type="Google" id="ProtNLM"/>
    </source>
</evidence>
<dbReference type="AlphaFoldDB" id="A0A1I2IZN4"/>
<name>A0A1I2IZN4_9ACTN</name>
<keyword evidence="1" id="KW-0472">Membrane</keyword>
<keyword evidence="1" id="KW-1133">Transmembrane helix</keyword>
<organism evidence="2 3">
    <name type="scientific">Actinacidiphila alni</name>
    <dbReference type="NCBI Taxonomy" id="380248"/>
    <lineage>
        <taxon>Bacteria</taxon>
        <taxon>Bacillati</taxon>
        <taxon>Actinomycetota</taxon>
        <taxon>Actinomycetes</taxon>
        <taxon>Kitasatosporales</taxon>
        <taxon>Streptomycetaceae</taxon>
        <taxon>Actinacidiphila</taxon>
    </lineage>
</organism>
<dbReference type="InterPro" id="IPR047789">
    <property type="entry name" value="CU044_5270-like"/>
</dbReference>
<dbReference type="NCBIfam" id="NF038083">
    <property type="entry name" value="CU044_5270_fam"/>
    <property type="match status" value="1"/>
</dbReference>
<evidence type="ECO:0000256" key="1">
    <source>
        <dbReference type="SAM" id="Phobius"/>
    </source>
</evidence>
<dbReference type="OrthoDB" id="3387554at2"/>
<reference evidence="2 3" key="1">
    <citation type="submission" date="2016-10" db="EMBL/GenBank/DDBJ databases">
        <authorList>
            <person name="de Groot N.N."/>
        </authorList>
    </citation>
    <scope>NUCLEOTIDE SEQUENCE [LARGE SCALE GENOMIC DNA]</scope>
    <source>
        <strain evidence="2 3">CGMCC 4.3510</strain>
    </source>
</reference>
<proteinExistence type="predicted"/>
<dbReference type="EMBL" id="FONG01000015">
    <property type="protein sequence ID" value="SFF47178.1"/>
    <property type="molecule type" value="Genomic_DNA"/>
</dbReference>